<dbReference type="InterPro" id="IPR001524">
    <property type="entry name" value="Glyco_hydro_6_CS"/>
</dbReference>
<dbReference type="HOGENOM" id="CLU_015488_0_0_1"/>
<dbReference type="EnsemblFungi" id="EJT73781">
    <property type="protein sequence ID" value="EJT73781"/>
    <property type="gene ID" value="GGTG_07637"/>
</dbReference>
<keyword evidence="2 9" id="KW-0136">Cellulose degradation</keyword>
<reference evidence="12" key="4">
    <citation type="journal article" date="2015" name="G3 (Bethesda)">
        <title>Genome sequences of three phytopathogenic species of the Magnaporthaceae family of fungi.</title>
        <authorList>
            <person name="Okagaki L.H."/>
            <person name="Nunes C.C."/>
            <person name="Sailsbery J."/>
            <person name="Clay B."/>
            <person name="Brown D."/>
            <person name="John T."/>
            <person name="Oh Y."/>
            <person name="Young N."/>
            <person name="Fitzgerald M."/>
            <person name="Haas B.J."/>
            <person name="Zeng Q."/>
            <person name="Young S."/>
            <person name="Adiconis X."/>
            <person name="Fan L."/>
            <person name="Levin J.Z."/>
            <person name="Mitchell T.K."/>
            <person name="Okubara P.A."/>
            <person name="Farman M.L."/>
            <person name="Kohn L.M."/>
            <person name="Birren B."/>
            <person name="Ma L.-J."/>
            <person name="Dean R.A."/>
        </authorList>
    </citation>
    <scope>NUCLEOTIDE SEQUENCE</scope>
    <source>
        <strain evidence="12">R3-111a-1</strain>
    </source>
</reference>
<sequence length="399" mass="43465">MRFSTVVAGLTAAGSVAAMPASSQQHQRRQDDDAAPAPHPNPFEGRKLTANPEWAAKAREALSYYESKGDAANAAVVRAVQQTGTFAWVSNRASLPNIDRAIQAARDERGRTGKDQIVGLVLYNLPDRDCSAGESAGELDSKKDGLRLYRETYIKPWKQKLEAARDVTFAVVLEPDSLANLVTNMGVPFCAEAAPVYREGIAHAIAALQYDHVHLYVDAAHGGWLGWDGNLAPTAKEFRTVLDLAIKETGSNSTRIRGFSTNVSNYNPFRANPRENFTEWSNSWDEDHYAKSLSTHLEAQGLPPRFIIDQGRVAEPGARAEWGEWCNVAPAGFGMAPGTPVDNPLVDSIVWIKPGGESDGRCGYSGAPAAGVWFENYFRLLVENAHESVGAMARKLKLI</sequence>
<feature type="active site" description="Proton donor" evidence="6 8">
    <location>
        <position position="176"/>
    </location>
</feature>
<feature type="signal peptide" evidence="9">
    <location>
        <begin position="1"/>
        <end position="18"/>
    </location>
</feature>
<dbReference type="Pfam" id="PF01341">
    <property type="entry name" value="Glyco_hydro_6"/>
    <property type="match status" value="1"/>
</dbReference>
<dbReference type="STRING" id="644352.J3P289"/>
<dbReference type="PANTHER" id="PTHR34876:SF10">
    <property type="entry name" value="GLUCANASE"/>
    <property type="match status" value="1"/>
</dbReference>
<feature type="binding site" evidence="7">
    <location>
        <position position="357"/>
    </location>
    <ligand>
        <name>substrate</name>
    </ligand>
</feature>
<evidence type="ECO:0000256" key="1">
    <source>
        <dbReference type="ARBA" id="ARBA00022801"/>
    </source>
</evidence>
<dbReference type="VEuPathDB" id="FungiDB:GGTG_07637"/>
<organism evidence="11">
    <name type="scientific">Gaeumannomyces tritici (strain R3-111a-1)</name>
    <name type="common">Wheat and barley take-all root rot fungus</name>
    <name type="synonym">Gaeumannomyces graminis var. tritici</name>
    <dbReference type="NCBI Taxonomy" id="644352"/>
    <lineage>
        <taxon>Eukaryota</taxon>
        <taxon>Fungi</taxon>
        <taxon>Dikarya</taxon>
        <taxon>Ascomycota</taxon>
        <taxon>Pezizomycotina</taxon>
        <taxon>Sordariomycetes</taxon>
        <taxon>Sordariomycetidae</taxon>
        <taxon>Magnaporthales</taxon>
        <taxon>Magnaporthaceae</taxon>
        <taxon>Gaeumannomyces</taxon>
    </lineage>
</organism>
<evidence type="ECO:0000256" key="4">
    <source>
        <dbReference type="ARBA" id="ARBA00023295"/>
    </source>
</evidence>
<name>J3P289_GAET3</name>
<reference evidence="11" key="3">
    <citation type="submission" date="2010-09" db="EMBL/GenBank/DDBJ databases">
        <title>Annotation of Gaeumannomyces graminis var. tritici R3-111a-1.</title>
        <authorList>
            <consortium name="The Broad Institute Genome Sequencing Platform"/>
            <person name="Ma L.-J."/>
            <person name="Dead R."/>
            <person name="Young S.K."/>
            <person name="Zeng Q."/>
            <person name="Gargeya S."/>
            <person name="Fitzgerald M."/>
            <person name="Haas B."/>
            <person name="Abouelleil A."/>
            <person name="Alvarado L."/>
            <person name="Arachchi H.M."/>
            <person name="Berlin A."/>
            <person name="Brown A."/>
            <person name="Chapman S.B."/>
            <person name="Chen Z."/>
            <person name="Dunbar C."/>
            <person name="Freedman E."/>
            <person name="Gearin G."/>
            <person name="Gellesch M."/>
            <person name="Goldberg J."/>
            <person name="Griggs A."/>
            <person name="Gujja S."/>
            <person name="Heiman D."/>
            <person name="Howarth C."/>
            <person name="Larson L."/>
            <person name="Lui A."/>
            <person name="MacDonald P.J.P."/>
            <person name="Mehta T."/>
            <person name="Montmayeur A."/>
            <person name="Murphy C."/>
            <person name="Neiman D."/>
            <person name="Pearson M."/>
            <person name="Priest M."/>
            <person name="Roberts A."/>
            <person name="Saif S."/>
            <person name="Shea T."/>
            <person name="Shenoy N."/>
            <person name="Sisk P."/>
            <person name="Stolte C."/>
            <person name="Sykes S."/>
            <person name="Yandava C."/>
            <person name="Wortman J."/>
            <person name="Nusbaum C."/>
            <person name="Birren B."/>
        </authorList>
    </citation>
    <scope>NUCLEOTIDE SEQUENCE</scope>
    <source>
        <strain evidence="11">R3-111a-1</strain>
    </source>
</reference>
<comment type="similarity">
    <text evidence="9">Belongs to the glycosyl hydrolase family 6.</text>
</comment>
<feature type="region of interest" description="Disordered" evidence="10">
    <location>
        <begin position="16"/>
        <end position="52"/>
    </location>
</feature>
<reference evidence="12" key="5">
    <citation type="submission" date="2018-04" db="UniProtKB">
        <authorList>
            <consortium name="EnsemblFungi"/>
        </authorList>
    </citation>
    <scope>IDENTIFICATION</scope>
    <source>
        <strain evidence="12">R3-111a-1</strain>
    </source>
</reference>
<dbReference type="GeneID" id="20348095"/>
<protein>
    <recommendedName>
        <fullName evidence="9">Glucanase</fullName>
        <ecNumber evidence="9">3.2.1.-</ecNumber>
    </recommendedName>
</protein>
<keyword evidence="9" id="KW-0732">Signal</keyword>
<dbReference type="EMBL" id="GL385398">
    <property type="protein sequence ID" value="EJT73781.1"/>
    <property type="molecule type" value="Genomic_DNA"/>
</dbReference>
<dbReference type="PANTHER" id="PTHR34876">
    <property type="match status" value="1"/>
</dbReference>
<evidence type="ECO:0000313" key="12">
    <source>
        <dbReference type="EnsemblFungi" id="EJT73781"/>
    </source>
</evidence>
<evidence type="ECO:0000256" key="8">
    <source>
        <dbReference type="PROSITE-ProRule" id="PRU10057"/>
    </source>
</evidence>
<evidence type="ECO:0000256" key="3">
    <source>
        <dbReference type="ARBA" id="ARBA00023277"/>
    </source>
</evidence>
<keyword evidence="1 9" id="KW-0378">Hydrolase</keyword>
<dbReference type="SUPFAM" id="SSF51989">
    <property type="entry name" value="Glycosyl hydrolases family 6, cellulases"/>
    <property type="match status" value="1"/>
</dbReference>
<dbReference type="Proteomes" id="UP000006039">
    <property type="component" value="Unassembled WGS sequence"/>
</dbReference>
<dbReference type="OrthoDB" id="64893at2759"/>
<feature type="binding site" evidence="7">
    <location>
        <position position="224"/>
    </location>
    <ligand>
        <name>substrate</name>
    </ligand>
</feature>
<feature type="binding site" evidence="7">
    <location>
        <position position="88"/>
    </location>
    <ligand>
        <name>substrate</name>
    </ligand>
</feature>
<dbReference type="AlphaFoldDB" id="J3P289"/>
<dbReference type="Gene3D" id="3.20.20.40">
    <property type="entry name" value="1, 4-beta cellobiohydrolase"/>
    <property type="match status" value="1"/>
</dbReference>
<gene>
    <name evidence="12" type="primary">20348095</name>
    <name evidence="11" type="ORF">GGTG_07637</name>
</gene>
<dbReference type="InterPro" id="IPR016288">
    <property type="entry name" value="Beta_cellobiohydrolase"/>
</dbReference>
<evidence type="ECO:0000256" key="2">
    <source>
        <dbReference type="ARBA" id="ARBA00023001"/>
    </source>
</evidence>
<dbReference type="PIRSF" id="PIRSF001100">
    <property type="entry name" value="Beta_cellobiohydrolase"/>
    <property type="match status" value="1"/>
</dbReference>
<evidence type="ECO:0000256" key="7">
    <source>
        <dbReference type="PIRSR" id="PIRSR001100-2"/>
    </source>
</evidence>
<keyword evidence="4 9" id="KW-0326">Glycosidase</keyword>
<feature type="binding site" evidence="7">
    <location>
        <position position="325"/>
    </location>
    <ligand>
        <name>substrate</name>
    </ligand>
</feature>
<evidence type="ECO:0000256" key="10">
    <source>
        <dbReference type="SAM" id="MobiDB-lite"/>
    </source>
</evidence>
<keyword evidence="13" id="KW-1185">Reference proteome</keyword>
<feature type="active site" description="Proton acceptor" evidence="6">
    <location>
        <position position="359"/>
    </location>
</feature>
<evidence type="ECO:0000313" key="11">
    <source>
        <dbReference type="EMBL" id="EJT73781.1"/>
    </source>
</evidence>
<dbReference type="PRINTS" id="PR00733">
    <property type="entry name" value="GLHYDRLASE6"/>
</dbReference>
<dbReference type="PROSITE" id="PS00656">
    <property type="entry name" value="GLYCOSYL_HYDROL_F6_2"/>
    <property type="match status" value="1"/>
</dbReference>
<proteinExistence type="inferred from homology"/>
<feature type="binding site" evidence="7">
    <location>
        <position position="221"/>
    </location>
    <ligand>
        <name>substrate</name>
    </ligand>
</feature>
<dbReference type="GO" id="GO:0004553">
    <property type="term" value="F:hydrolase activity, hydrolyzing O-glycosyl compounds"/>
    <property type="evidence" value="ECO:0007669"/>
    <property type="project" value="InterPro"/>
</dbReference>
<feature type="chain" id="PRO_5015019880" description="Glucanase" evidence="9">
    <location>
        <begin position="19"/>
        <end position="399"/>
    </location>
</feature>
<dbReference type="eggNOG" id="ENOG502SATK">
    <property type="taxonomic scope" value="Eukaryota"/>
</dbReference>
<keyword evidence="3 9" id="KW-0119">Carbohydrate metabolism</keyword>
<dbReference type="EC" id="3.2.1.-" evidence="9"/>
<accession>J3P289</accession>
<reference evidence="11" key="2">
    <citation type="submission" date="2010-07" db="EMBL/GenBank/DDBJ databases">
        <authorList>
            <consortium name="The Broad Institute Genome Sequencing Platform"/>
            <consortium name="Broad Institute Genome Sequencing Center for Infectious Disease"/>
            <person name="Ma L.-J."/>
            <person name="Dead R."/>
            <person name="Young S."/>
            <person name="Zeng Q."/>
            <person name="Koehrsen M."/>
            <person name="Alvarado L."/>
            <person name="Berlin A."/>
            <person name="Chapman S.B."/>
            <person name="Chen Z."/>
            <person name="Freedman E."/>
            <person name="Gellesch M."/>
            <person name="Goldberg J."/>
            <person name="Griggs A."/>
            <person name="Gujja S."/>
            <person name="Heilman E.R."/>
            <person name="Heiman D."/>
            <person name="Hepburn T."/>
            <person name="Howarth C."/>
            <person name="Jen D."/>
            <person name="Larson L."/>
            <person name="Mehta T."/>
            <person name="Neiman D."/>
            <person name="Pearson M."/>
            <person name="Roberts A."/>
            <person name="Saif S."/>
            <person name="Shea T."/>
            <person name="Shenoy N."/>
            <person name="Sisk P."/>
            <person name="Stolte C."/>
            <person name="Sykes S."/>
            <person name="Walk T."/>
            <person name="White J."/>
            <person name="Yandava C."/>
            <person name="Haas B."/>
            <person name="Nusbaum C."/>
            <person name="Birren B."/>
        </authorList>
    </citation>
    <scope>NUCLEOTIDE SEQUENCE</scope>
    <source>
        <strain evidence="11">R3-111a-1</strain>
    </source>
</reference>
<dbReference type="RefSeq" id="XP_009223725.1">
    <property type="nucleotide sequence ID" value="XM_009225461.1"/>
</dbReference>
<evidence type="ECO:0000256" key="6">
    <source>
        <dbReference type="PIRSR" id="PIRSR001100-1"/>
    </source>
</evidence>
<reference evidence="13" key="1">
    <citation type="submission" date="2010-07" db="EMBL/GenBank/DDBJ databases">
        <title>The genome sequence of Gaeumannomyces graminis var. tritici strain R3-111a-1.</title>
        <authorList>
            <consortium name="The Broad Institute Genome Sequencing Platform"/>
            <person name="Ma L.-J."/>
            <person name="Dead R."/>
            <person name="Young S."/>
            <person name="Zeng Q."/>
            <person name="Koehrsen M."/>
            <person name="Alvarado L."/>
            <person name="Berlin A."/>
            <person name="Chapman S.B."/>
            <person name="Chen Z."/>
            <person name="Freedman E."/>
            <person name="Gellesch M."/>
            <person name="Goldberg J."/>
            <person name="Griggs A."/>
            <person name="Gujja S."/>
            <person name="Heilman E.R."/>
            <person name="Heiman D."/>
            <person name="Hepburn T."/>
            <person name="Howarth C."/>
            <person name="Jen D."/>
            <person name="Larson L."/>
            <person name="Mehta T."/>
            <person name="Neiman D."/>
            <person name="Pearson M."/>
            <person name="Roberts A."/>
            <person name="Saif S."/>
            <person name="Shea T."/>
            <person name="Shenoy N."/>
            <person name="Sisk P."/>
            <person name="Stolte C."/>
            <person name="Sykes S."/>
            <person name="Walk T."/>
            <person name="White J."/>
            <person name="Yandava C."/>
            <person name="Haas B."/>
            <person name="Nusbaum C."/>
            <person name="Birren B."/>
        </authorList>
    </citation>
    <scope>NUCLEOTIDE SEQUENCE [LARGE SCALE GENOMIC DNA]</scope>
    <source>
        <strain evidence="13">R3-111a-1</strain>
    </source>
</reference>
<dbReference type="InterPro" id="IPR036434">
    <property type="entry name" value="Beta_cellobiohydrolase_sf"/>
</dbReference>
<feature type="binding site" evidence="7">
    <location>
        <position position="265"/>
    </location>
    <ligand>
        <name>substrate</name>
    </ligand>
</feature>
<keyword evidence="5 9" id="KW-0624">Polysaccharide degradation</keyword>
<feature type="binding site" evidence="7">
    <location>
        <position position="353"/>
    </location>
    <ligand>
        <name>substrate</name>
    </ligand>
</feature>
<evidence type="ECO:0000256" key="5">
    <source>
        <dbReference type="ARBA" id="ARBA00023326"/>
    </source>
</evidence>
<evidence type="ECO:0000256" key="9">
    <source>
        <dbReference type="RuleBase" id="RU361186"/>
    </source>
</evidence>
<evidence type="ECO:0000313" key="13">
    <source>
        <dbReference type="Proteomes" id="UP000006039"/>
    </source>
</evidence>
<dbReference type="GO" id="GO:0030245">
    <property type="term" value="P:cellulose catabolic process"/>
    <property type="evidence" value="ECO:0007669"/>
    <property type="project" value="UniProtKB-KW"/>
</dbReference>